<feature type="region of interest" description="Disordered" evidence="9">
    <location>
        <begin position="1125"/>
        <end position="1155"/>
    </location>
</feature>
<keyword evidence="3 8" id="KW-0812">Transmembrane</keyword>
<dbReference type="GO" id="GO:0030322">
    <property type="term" value="P:stabilization of membrane potential"/>
    <property type="evidence" value="ECO:0007669"/>
    <property type="project" value="TreeGrafter"/>
</dbReference>
<feature type="transmembrane region" description="Helical" evidence="10">
    <location>
        <begin position="34"/>
        <end position="58"/>
    </location>
</feature>
<evidence type="ECO:0000256" key="3">
    <source>
        <dbReference type="ARBA" id="ARBA00022692"/>
    </source>
</evidence>
<evidence type="ECO:0000256" key="5">
    <source>
        <dbReference type="ARBA" id="ARBA00023065"/>
    </source>
</evidence>
<evidence type="ECO:0000256" key="1">
    <source>
        <dbReference type="ARBA" id="ARBA00004141"/>
    </source>
</evidence>
<evidence type="ECO:0000256" key="7">
    <source>
        <dbReference type="ARBA" id="ARBA00023303"/>
    </source>
</evidence>
<comment type="similarity">
    <text evidence="8">Belongs to the two pore domain potassium channel (TC 1.A.1.8) family.</text>
</comment>
<dbReference type="Proteomes" id="UP001201812">
    <property type="component" value="Unassembled WGS sequence"/>
</dbReference>
<feature type="region of interest" description="Disordered" evidence="9">
    <location>
        <begin position="1291"/>
        <end position="1371"/>
    </location>
</feature>
<comment type="caution">
    <text evidence="12">The sequence shown here is derived from an EMBL/GenBank/DDBJ whole genome shotgun (WGS) entry which is preliminary data.</text>
</comment>
<evidence type="ECO:0000256" key="9">
    <source>
        <dbReference type="SAM" id="MobiDB-lite"/>
    </source>
</evidence>
<dbReference type="Pfam" id="PF07885">
    <property type="entry name" value="Ion_trans_2"/>
    <property type="match status" value="2"/>
</dbReference>
<keyword evidence="2 8" id="KW-0813">Transport</keyword>
<evidence type="ECO:0000313" key="12">
    <source>
        <dbReference type="EMBL" id="KAI1728585.1"/>
    </source>
</evidence>
<evidence type="ECO:0000313" key="13">
    <source>
        <dbReference type="Proteomes" id="UP001201812"/>
    </source>
</evidence>
<accession>A0AAD4RDI3</accession>
<proteinExistence type="inferred from homology"/>
<keyword evidence="6 10" id="KW-0472">Membrane</keyword>
<feature type="region of interest" description="Disordered" evidence="9">
    <location>
        <begin position="864"/>
        <end position="894"/>
    </location>
</feature>
<dbReference type="InterPro" id="IPR013099">
    <property type="entry name" value="K_chnl_dom"/>
</dbReference>
<keyword evidence="4 10" id="KW-1133">Transmembrane helix</keyword>
<dbReference type="PANTHER" id="PTHR11003:SF110">
    <property type="entry name" value="POTASSIUM CHANNEL DOMAIN-CONTAINING PROTEIN"/>
    <property type="match status" value="1"/>
</dbReference>
<dbReference type="GO" id="GO:0022841">
    <property type="term" value="F:potassium ion leak channel activity"/>
    <property type="evidence" value="ECO:0007669"/>
    <property type="project" value="TreeGrafter"/>
</dbReference>
<feature type="compositionally biased region" description="Polar residues" evidence="9">
    <location>
        <begin position="864"/>
        <end position="874"/>
    </location>
</feature>
<dbReference type="EMBL" id="JAKKPZ010000001">
    <property type="protein sequence ID" value="KAI1728585.1"/>
    <property type="molecule type" value="Genomic_DNA"/>
</dbReference>
<comment type="subcellular location">
    <subcellularLocation>
        <location evidence="1">Membrane</location>
        <topology evidence="1">Multi-pass membrane protein</topology>
    </subcellularLocation>
</comment>
<keyword evidence="13" id="KW-1185">Reference proteome</keyword>
<feature type="transmembrane region" description="Helical" evidence="10">
    <location>
        <begin position="188"/>
        <end position="208"/>
    </location>
</feature>
<feature type="compositionally biased region" description="Low complexity" evidence="9">
    <location>
        <begin position="1131"/>
        <end position="1140"/>
    </location>
</feature>
<feature type="domain" description="Potassium channel" evidence="11">
    <location>
        <begin position="158"/>
        <end position="216"/>
    </location>
</feature>
<dbReference type="PRINTS" id="PR01333">
    <property type="entry name" value="2POREKCHANEL"/>
</dbReference>
<gene>
    <name evidence="12" type="ORF">DdX_00778</name>
</gene>
<organism evidence="12 13">
    <name type="scientific">Ditylenchus destructor</name>
    <dbReference type="NCBI Taxonomy" id="166010"/>
    <lineage>
        <taxon>Eukaryota</taxon>
        <taxon>Metazoa</taxon>
        <taxon>Ecdysozoa</taxon>
        <taxon>Nematoda</taxon>
        <taxon>Chromadorea</taxon>
        <taxon>Rhabditida</taxon>
        <taxon>Tylenchina</taxon>
        <taxon>Tylenchomorpha</taxon>
        <taxon>Sphaerularioidea</taxon>
        <taxon>Anguinidae</taxon>
        <taxon>Anguininae</taxon>
        <taxon>Ditylenchus</taxon>
    </lineage>
</organism>
<dbReference type="GO" id="GO:0015271">
    <property type="term" value="F:outward rectifier potassium channel activity"/>
    <property type="evidence" value="ECO:0007669"/>
    <property type="project" value="TreeGrafter"/>
</dbReference>
<feature type="transmembrane region" description="Helical" evidence="10">
    <location>
        <begin position="284"/>
        <end position="307"/>
    </location>
</feature>
<evidence type="ECO:0000256" key="6">
    <source>
        <dbReference type="ARBA" id="ARBA00023136"/>
    </source>
</evidence>
<evidence type="ECO:0000256" key="10">
    <source>
        <dbReference type="SAM" id="Phobius"/>
    </source>
</evidence>
<feature type="transmembrane region" description="Helical" evidence="10">
    <location>
        <begin position="337"/>
        <end position="363"/>
    </location>
</feature>
<feature type="region of interest" description="Disordered" evidence="9">
    <location>
        <begin position="943"/>
        <end position="964"/>
    </location>
</feature>
<reference evidence="12" key="1">
    <citation type="submission" date="2022-01" db="EMBL/GenBank/DDBJ databases">
        <title>Genome Sequence Resource for Two Populations of Ditylenchus destructor, the Migratory Endoparasitic Phytonematode.</title>
        <authorList>
            <person name="Zhang H."/>
            <person name="Lin R."/>
            <person name="Xie B."/>
        </authorList>
    </citation>
    <scope>NUCLEOTIDE SEQUENCE</scope>
    <source>
        <strain evidence="12">BazhouSP</strain>
    </source>
</reference>
<name>A0AAD4RDI3_9BILA</name>
<evidence type="ECO:0000256" key="8">
    <source>
        <dbReference type="RuleBase" id="RU003857"/>
    </source>
</evidence>
<dbReference type="GO" id="GO:0005886">
    <property type="term" value="C:plasma membrane"/>
    <property type="evidence" value="ECO:0007669"/>
    <property type="project" value="TreeGrafter"/>
</dbReference>
<feature type="transmembrane region" description="Helical" evidence="10">
    <location>
        <begin position="313"/>
        <end position="330"/>
    </location>
</feature>
<feature type="region of interest" description="Disordered" evidence="9">
    <location>
        <begin position="482"/>
        <end position="505"/>
    </location>
</feature>
<dbReference type="PANTHER" id="PTHR11003">
    <property type="entry name" value="POTASSIUM CHANNEL, SUBFAMILY K"/>
    <property type="match status" value="1"/>
</dbReference>
<evidence type="ECO:0000256" key="2">
    <source>
        <dbReference type="ARBA" id="ARBA00022448"/>
    </source>
</evidence>
<dbReference type="Gene3D" id="1.10.287.70">
    <property type="match status" value="1"/>
</dbReference>
<evidence type="ECO:0000256" key="4">
    <source>
        <dbReference type="ARBA" id="ARBA00022989"/>
    </source>
</evidence>
<feature type="transmembrane region" description="Helical" evidence="10">
    <location>
        <begin position="160"/>
        <end position="182"/>
    </location>
</feature>
<keyword evidence="5 8" id="KW-0406">Ion transport</keyword>
<feature type="compositionally biased region" description="Pro residues" evidence="9">
    <location>
        <begin position="948"/>
        <end position="964"/>
    </location>
</feature>
<feature type="domain" description="Potassium channel" evidence="11">
    <location>
        <begin position="290"/>
        <end position="361"/>
    </location>
</feature>
<evidence type="ECO:0000259" key="11">
    <source>
        <dbReference type="Pfam" id="PF07885"/>
    </source>
</evidence>
<dbReference type="InterPro" id="IPR003280">
    <property type="entry name" value="2pore_dom_K_chnl"/>
</dbReference>
<dbReference type="SUPFAM" id="SSF81324">
    <property type="entry name" value="Voltage-gated potassium channels"/>
    <property type="match status" value="2"/>
</dbReference>
<sequence>MDDAESHSIKDIQNLLENADQTQTASWRKYARLVLPHVGLVTVVCVYAMVGAWVFYAIESPHEDRLKIKGVQRIHQMRRDLTELVWERHEKELGQLTRDEWISKVRQNLQLFNENLYRAYKDQYVRYGDVRISKREPLGHDPRIKRHRSSKSRSEKGGKLWTASSSLFFAATTMATIGYGNIVPVTSYGRIACIVFALFGAPLAIITIGDLGKFLSECTIWLYRRIKEKSRLMRYHLKNWSWRKHGVMTEVDQMSLSRNSGGIGTQSNMDMSEWDDLDKAEVPVLLVFAILLLYIAFGGVLFAILESWTYMDAFYYCFVSLTTIGFGDLVPDRHEYIVLMLIYLGVGLAVTTMCIDLVGIQYIQKIHYFGRKFKGTDILQILRRKRMLERRFAMGEGKEFIEYVIQVTQENRGFHPPSSRSIMPPVKIASQFYSRDDEEEKLSLQSEKEAIIPWSLDDINVDTTPLTQLPLAQKAPTPEVISAKSLSPLPPPFSSRSTTPLTNSTDSARSLMYEKWNARNRSQRDNSWAESGPDVSVRCSISTTPSVQEREFLYNNFRSPAPSVMSFQFSFPLPSPDLRKIAEASRNARRVTSCPSIIKHTSIPAQTPTPVSSITSSVRRKWKSFRSSLYRASTLQFAYPPVLLSLASPYNTADNASRMPLLDQNKVSRINSAQSNQSAVKINVPNTEIDTFLLSKLATQCARPDTMENGLYENSNGDTTTSPPGTSHQLLHFRDRPPVWAQPDKLTTIMESPQSDEKARTTVRPEVFRHKRMGIQPVWFYRRRSLLLSTISGMSQQQTSTSALNQPPIIVEENKPRPVLKRKKLERLARRTDPLREVDWLNVSPRMALMESVKEDLPAFVGQYRTSESSTSSQNERESENSTHSSIAMPSPRNPIGLSCMEEWESYTRMLEEYLRPVKRAPTPVAIEKLRKCSELAHSEFVVENSPEPQPMTPPPPEPEPPRPSAMTIAMGAIAVATTSFSKVMAYPDPPKPPSPPPLLPIIGSVDWEIDLHSATPILDSHSATVVNLELTPAAFDPCHLPRVANVAQTARSEISLPCYRHSVSGDIEPGYEELQEIPLFGDTVQNAQISDTVGSDYDMSEAKTHKTASPPLVVTLQRAEKENTDVEDAVSSIVSGSSSEIEEEEESGSKSSEPVFDIDLGAFELVDSGVTAEALLSQEEPVIYHKDMPVHSVHHDTVQTEAAIENLMNAPQSMLSSVVPPTMVADNYCFVVDGDKINMGDILGDEQWWRHTSRPTKYFYSEDMKRFYRVTCLSARGKVIAARLANTVPAMGGNGHGQHQTEPPDSPTKRRLRSLSSTRDSIVSGHSASPRIVNAQSGAFGSSPAGLSGASRGQQQTAGGSGSYPGTAFQSYATTPRSSMAYQHGPLRCEVGQRGERVDLANVYKVVRFYSFWKTCTSFHRIVTMIEKVTPAEENESKEEEGSEDDRDLREVCTPTLNFHKRLFVQYLWRNAKPMEKARVQKEFDPRRQRLLRFVTDTAARKRVGNL</sequence>
<protein>
    <submittedName>
        <fullName evidence="12">Ion channel domain-containing protein</fullName>
    </submittedName>
</protein>
<keyword evidence="7 8" id="KW-0407">Ion channel</keyword>